<dbReference type="RefSeq" id="WP_054552901.1">
    <property type="nucleotide sequence ID" value="NZ_LJTC01000006.1"/>
</dbReference>
<gene>
    <name evidence="1" type="ORF">AOG27_10070</name>
</gene>
<organism evidence="1 2">
    <name type="scientific">Pseudoalteromonas lipolytica</name>
    <dbReference type="NCBI Taxonomy" id="570156"/>
    <lineage>
        <taxon>Bacteria</taxon>
        <taxon>Pseudomonadati</taxon>
        <taxon>Pseudomonadota</taxon>
        <taxon>Gammaproteobacteria</taxon>
        <taxon>Alteromonadales</taxon>
        <taxon>Pseudoalteromonadaceae</taxon>
        <taxon>Pseudoalteromonas</taxon>
    </lineage>
</organism>
<accession>A0A0P7DR20</accession>
<dbReference type="Proteomes" id="UP000050378">
    <property type="component" value="Unassembled WGS sequence"/>
</dbReference>
<protein>
    <recommendedName>
        <fullName evidence="3">Lipoprotein</fullName>
    </recommendedName>
</protein>
<dbReference type="AlphaFoldDB" id="A0A0P7DR20"/>
<sequence length="185" mass="20176">MRILLLLTCLFLGACKTTDQGMSVYSFTNSEIEAALANQLPKLSEQIKLMGLPVDFAVNDLSVNVGPDKRDVVVLGADSSAVIKAFALKYPVRLKLQIEGSPFYDSEKKAVFLRNVKLVDTTIDTAGFKGSLNLLDDEAMQVINGFLAVNPVYKLNMNDPKVALLSKLPLDMKVSQGEIILVPTL</sequence>
<dbReference type="PROSITE" id="PS51257">
    <property type="entry name" value="PROKAR_LIPOPROTEIN"/>
    <property type="match status" value="1"/>
</dbReference>
<dbReference type="OrthoDB" id="6398264at2"/>
<evidence type="ECO:0008006" key="3">
    <source>
        <dbReference type="Google" id="ProtNLM"/>
    </source>
</evidence>
<dbReference type="InterPro" id="IPR010835">
    <property type="entry name" value="DUF1439"/>
</dbReference>
<name>A0A0P7DR20_9GAMM</name>
<dbReference type="EMBL" id="LJTC01000006">
    <property type="protein sequence ID" value="KPM83445.1"/>
    <property type="molecule type" value="Genomic_DNA"/>
</dbReference>
<dbReference type="STRING" id="570156.AOG27_10070"/>
<proteinExistence type="predicted"/>
<evidence type="ECO:0000313" key="1">
    <source>
        <dbReference type="EMBL" id="KPM83445.1"/>
    </source>
</evidence>
<evidence type="ECO:0000313" key="2">
    <source>
        <dbReference type="Proteomes" id="UP000050378"/>
    </source>
</evidence>
<dbReference type="Pfam" id="PF07273">
    <property type="entry name" value="DUF1439"/>
    <property type="match status" value="1"/>
</dbReference>
<comment type="caution">
    <text evidence="1">The sequence shown here is derived from an EMBL/GenBank/DDBJ whole genome shotgun (WGS) entry which is preliminary data.</text>
</comment>
<dbReference type="Gene3D" id="3.15.10.40">
    <property type="entry name" value="Uncharacterised protein PF07273, DUF1439"/>
    <property type="match status" value="1"/>
</dbReference>
<dbReference type="PATRIC" id="fig|570156.3.peg.3102"/>
<reference evidence="1 2" key="1">
    <citation type="submission" date="2015-09" db="EMBL/GenBank/DDBJ databases">
        <title>Draft Genome Sequence of Pseudoalteromonas lipolytica UCD-48B.</title>
        <authorList>
            <person name="Krusor M."/>
            <person name="Coil D.A."/>
            <person name="Lang J.M."/>
            <person name="Eisen J.A."/>
            <person name="Alexiev A."/>
        </authorList>
    </citation>
    <scope>NUCLEOTIDE SEQUENCE [LARGE SCALE GENOMIC DNA]</scope>
    <source>
        <strain evidence="1 2">UCD-48B</strain>
    </source>
</reference>